<dbReference type="PANTHER" id="PTHR37817">
    <property type="entry name" value="N-ACETYLTRANSFERASE EIS"/>
    <property type="match status" value="1"/>
</dbReference>
<evidence type="ECO:0000313" key="3">
    <source>
        <dbReference type="Proteomes" id="UP000257607"/>
    </source>
</evidence>
<dbReference type="Gene3D" id="3.40.630.30">
    <property type="match status" value="2"/>
</dbReference>
<dbReference type="Gene3D" id="3.30.1050.10">
    <property type="entry name" value="SCP2 sterol-binding domain"/>
    <property type="match status" value="1"/>
</dbReference>
<dbReference type="Pfam" id="PF17668">
    <property type="entry name" value="Acetyltransf_17"/>
    <property type="match status" value="1"/>
</dbReference>
<dbReference type="InterPro" id="IPR000182">
    <property type="entry name" value="GNAT_dom"/>
</dbReference>
<dbReference type="GO" id="GO:0030649">
    <property type="term" value="P:aminoglycoside antibiotic catabolic process"/>
    <property type="evidence" value="ECO:0007669"/>
    <property type="project" value="TreeGrafter"/>
</dbReference>
<dbReference type="PROSITE" id="PS51186">
    <property type="entry name" value="GNAT"/>
    <property type="match status" value="1"/>
</dbReference>
<dbReference type="InterPro" id="IPR025559">
    <property type="entry name" value="Eis_dom"/>
</dbReference>
<name>A0A385AG14_LATCU</name>
<organism evidence="2 3">
    <name type="scientific">Latilactobacillus curvatus</name>
    <name type="common">Lactobacillus curvatus</name>
    <dbReference type="NCBI Taxonomy" id="28038"/>
    <lineage>
        <taxon>Bacteria</taxon>
        <taxon>Bacillati</taxon>
        <taxon>Bacillota</taxon>
        <taxon>Bacilli</taxon>
        <taxon>Lactobacillales</taxon>
        <taxon>Lactobacillaceae</taxon>
        <taxon>Latilactobacillus</taxon>
    </lineage>
</organism>
<evidence type="ECO:0000313" key="2">
    <source>
        <dbReference type="EMBL" id="AXN36642.1"/>
    </source>
</evidence>
<keyword evidence="2" id="KW-0808">Transferase</keyword>
<evidence type="ECO:0000259" key="1">
    <source>
        <dbReference type="PROSITE" id="PS51186"/>
    </source>
</evidence>
<protein>
    <submittedName>
        <fullName evidence="2">GNAT family N-acetyltransferase</fullName>
    </submittedName>
</protein>
<dbReference type="InterPro" id="IPR036527">
    <property type="entry name" value="SCP2_sterol-bd_dom_sf"/>
</dbReference>
<dbReference type="GO" id="GO:0034069">
    <property type="term" value="F:aminoglycoside N-acetyltransferase activity"/>
    <property type="evidence" value="ECO:0007669"/>
    <property type="project" value="TreeGrafter"/>
</dbReference>
<sequence>MDIRLFDKDDFEQSIELRKYIFSSPYTPQKALDYKFLLKIADNVGAFDNERNLLGQLLNLPIFYNFYGRRIPAVGINHVGVYPEFRGNGIASDLLKFSLSQAYKQGQILAILQPFSISFYRSFGFDIFTERRHYSITKEKMPKFTHNPEYKIVRVCNENVTDEIMRLVRIEYDKVSTEISGCQIRDSNWWDRIEFQFPGLTYGLLFKEEHCCGYVSYTIDGTTLNIVDFISENIECENELWSFITAHQSNVFEINGMTTSAKPLGYQFFDPRINQELWLNTMIRIVDVKAFLNLWFSEFPAEKPFTINVNDILAPWNTGEYIIDEDKVNKTESAELNECSTVDAKELAMIFLGPLSDREINEQLSDRPSLATLIQAASSKQIAHFLGEF</sequence>
<reference evidence="2 3" key="1">
    <citation type="submission" date="2018-07" db="EMBL/GenBank/DDBJ databases">
        <title>Lactobacillus curvatus genome sequence.</title>
        <authorList>
            <person name="Prechtl R."/>
        </authorList>
    </citation>
    <scope>NUCLEOTIDE SEQUENCE [LARGE SCALE GENOMIC DNA]</scope>
    <source>
        <strain evidence="2 3">TMW 1.1928</strain>
    </source>
</reference>
<dbReference type="Proteomes" id="UP000257607">
    <property type="component" value="Chromosome"/>
</dbReference>
<dbReference type="SUPFAM" id="SSF55718">
    <property type="entry name" value="SCP-like"/>
    <property type="match status" value="1"/>
</dbReference>
<dbReference type="InterPro" id="IPR051554">
    <property type="entry name" value="Acetyltransferase_Eis"/>
</dbReference>
<dbReference type="EMBL" id="CP031003">
    <property type="protein sequence ID" value="AXN36642.1"/>
    <property type="molecule type" value="Genomic_DNA"/>
</dbReference>
<proteinExistence type="predicted"/>
<dbReference type="RefSeq" id="WP_116843747.1">
    <property type="nucleotide sequence ID" value="NZ_CP031003.1"/>
</dbReference>
<dbReference type="Pfam" id="PF13527">
    <property type="entry name" value="Acetyltransf_9"/>
    <property type="match status" value="1"/>
</dbReference>
<accession>A0A385AG14</accession>
<feature type="domain" description="N-acetyltransferase" evidence="1">
    <location>
        <begin position="1"/>
        <end position="146"/>
    </location>
</feature>
<dbReference type="CDD" id="cd04301">
    <property type="entry name" value="NAT_SF"/>
    <property type="match status" value="1"/>
</dbReference>
<dbReference type="InterPro" id="IPR041380">
    <property type="entry name" value="Acetyltransf_17"/>
</dbReference>
<dbReference type="InterPro" id="IPR016181">
    <property type="entry name" value="Acyl_CoA_acyltransferase"/>
</dbReference>
<dbReference type="AlphaFoldDB" id="A0A385AG14"/>
<dbReference type="Pfam" id="PF13530">
    <property type="entry name" value="SCP2_2"/>
    <property type="match status" value="1"/>
</dbReference>
<dbReference type="PANTHER" id="PTHR37817:SF1">
    <property type="entry name" value="N-ACETYLTRANSFERASE EIS"/>
    <property type="match status" value="1"/>
</dbReference>
<dbReference type="SUPFAM" id="SSF55729">
    <property type="entry name" value="Acyl-CoA N-acyltransferases (Nat)"/>
    <property type="match status" value="1"/>
</dbReference>
<gene>
    <name evidence="2" type="ORF">DT351_10010</name>
</gene>